<evidence type="ECO:0000313" key="1">
    <source>
        <dbReference type="EMBL" id="SEW01759.1"/>
    </source>
</evidence>
<dbReference type="AlphaFoldDB" id="A0A1I0NKB7"/>
<proteinExistence type="predicted"/>
<keyword evidence="2" id="KW-1185">Reference proteome</keyword>
<gene>
    <name evidence="1" type="ORF">SAMN05421841_0643</name>
</gene>
<dbReference type="EMBL" id="FOIU01000001">
    <property type="protein sequence ID" value="SEW01759.1"/>
    <property type="molecule type" value="Genomic_DNA"/>
</dbReference>
<protein>
    <submittedName>
        <fullName evidence="1">Uncharacterized protein</fullName>
    </submittedName>
</protein>
<reference evidence="2" key="1">
    <citation type="submission" date="2016-10" db="EMBL/GenBank/DDBJ databases">
        <authorList>
            <person name="Varghese N."/>
            <person name="Submissions S."/>
        </authorList>
    </citation>
    <scope>NUCLEOTIDE SEQUENCE [LARGE SCALE GENOMIC DNA]</scope>
    <source>
        <strain evidence="2">DSM 17724</strain>
    </source>
</reference>
<sequence>MKKQLLIIFALILGITINAQIGINTPFPVSTLYINAKNPTGTSTNVDGLVIPRVDRQRAQSMVGIVVSTMIYVNNAATGSQAGNAVNIDTVGFYYFDGNVWQKFITTATTQKIFAYIGKNQAQLMQQGDIVWQTKTGVNADLISVSGSNITLPPNKTFLLHGNVSWLYSSTVPDGEAWMRFHFLDATTGNRVGVVNITGYQEASTESVKDAGISLATSVIQTGNTPVTVKLTTFGPSYTYGLFPNDPLGKTPATYILIQEL</sequence>
<evidence type="ECO:0000313" key="2">
    <source>
        <dbReference type="Proteomes" id="UP000199469"/>
    </source>
</evidence>
<accession>A0A1I0NKB7</accession>
<dbReference type="RefSeq" id="WP_089790606.1">
    <property type="nucleotide sequence ID" value="NZ_FOIU01000001.1"/>
</dbReference>
<dbReference type="Proteomes" id="UP000199469">
    <property type="component" value="Unassembled WGS sequence"/>
</dbReference>
<dbReference type="OrthoDB" id="1256036at2"/>
<organism evidence="1 2">
    <name type="scientific">Chryseobacterium wanjuense</name>
    <dbReference type="NCBI Taxonomy" id="356305"/>
    <lineage>
        <taxon>Bacteria</taxon>
        <taxon>Pseudomonadati</taxon>
        <taxon>Bacteroidota</taxon>
        <taxon>Flavobacteriia</taxon>
        <taxon>Flavobacteriales</taxon>
        <taxon>Weeksellaceae</taxon>
        <taxon>Chryseobacterium group</taxon>
        <taxon>Chryseobacterium</taxon>
    </lineage>
</organism>
<name>A0A1I0NKB7_9FLAO</name>